<accession>A0A915E456</accession>
<dbReference type="AlphaFoldDB" id="A0A915E456"/>
<dbReference type="Proteomes" id="UP000887574">
    <property type="component" value="Unplaced"/>
</dbReference>
<keyword evidence="1" id="KW-0812">Transmembrane</keyword>
<dbReference type="Pfam" id="PF10328">
    <property type="entry name" value="7TM_GPCR_Srx"/>
    <property type="match status" value="1"/>
</dbReference>
<keyword evidence="1" id="KW-1133">Transmembrane helix</keyword>
<reference evidence="4" key="1">
    <citation type="submission" date="2022-11" db="UniProtKB">
        <authorList>
            <consortium name="WormBaseParasite"/>
        </authorList>
    </citation>
    <scope>IDENTIFICATION</scope>
</reference>
<protein>
    <submittedName>
        <fullName evidence="4">7TM GPCR serpentine receptor class x (Srx) domain-containing protein</fullName>
    </submittedName>
</protein>
<feature type="domain" description="7TM GPCR serpentine receptor class x (Srx)" evidence="2">
    <location>
        <begin position="18"/>
        <end position="94"/>
    </location>
</feature>
<dbReference type="Gene3D" id="1.20.1070.10">
    <property type="entry name" value="Rhodopsin 7-helix transmembrane proteins"/>
    <property type="match status" value="1"/>
</dbReference>
<evidence type="ECO:0000313" key="3">
    <source>
        <dbReference type="Proteomes" id="UP000887574"/>
    </source>
</evidence>
<organism evidence="3 4">
    <name type="scientific">Ditylenchus dipsaci</name>
    <dbReference type="NCBI Taxonomy" id="166011"/>
    <lineage>
        <taxon>Eukaryota</taxon>
        <taxon>Metazoa</taxon>
        <taxon>Ecdysozoa</taxon>
        <taxon>Nematoda</taxon>
        <taxon>Chromadorea</taxon>
        <taxon>Rhabditida</taxon>
        <taxon>Tylenchina</taxon>
        <taxon>Tylenchomorpha</taxon>
        <taxon>Sphaerularioidea</taxon>
        <taxon>Anguinidae</taxon>
        <taxon>Anguininae</taxon>
        <taxon>Ditylenchus</taxon>
    </lineage>
</organism>
<feature type="transmembrane region" description="Helical" evidence="1">
    <location>
        <begin position="32"/>
        <end position="52"/>
    </location>
</feature>
<evidence type="ECO:0000259" key="2">
    <source>
        <dbReference type="Pfam" id="PF10328"/>
    </source>
</evidence>
<dbReference type="PANTHER" id="PTHR22718">
    <property type="entry name" value="SERPENTINE RECEPTOR, CLASS X"/>
    <property type="match status" value="1"/>
</dbReference>
<evidence type="ECO:0000256" key="1">
    <source>
        <dbReference type="SAM" id="Phobius"/>
    </source>
</evidence>
<sequence>MAPSIILQDFLFPDGFESPFSKSIAVIYQAQWYYSLLTATIMAINRFVVIVYSQYSWIFSRKNLIVICCIIPVVSYIMAFYADFILPCCLIYLYYDVYGSAYHVTGYNAADEHLDLPFNFN</sequence>
<dbReference type="WBParaSite" id="jg2600">
    <property type="protein sequence ID" value="jg2600"/>
    <property type="gene ID" value="jg2600"/>
</dbReference>
<dbReference type="InterPro" id="IPR019430">
    <property type="entry name" value="7TM_GPCR_serpentine_rcpt_Srx"/>
</dbReference>
<keyword evidence="1" id="KW-0472">Membrane</keyword>
<proteinExistence type="predicted"/>
<keyword evidence="3" id="KW-1185">Reference proteome</keyword>
<feature type="transmembrane region" description="Helical" evidence="1">
    <location>
        <begin position="64"/>
        <end position="95"/>
    </location>
</feature>
<dbReference type="SUPFAM" id="SSF81321">
    <property type="entry name" value="Family A G protein-coupled receptor-like"/>
    <property type="match status" value="1"/>
</dbReference>
<name>A0A915E456_9BILA</name>
<dbReference type="PANTHER" id="PTHR22718:SF11">
    <property type="entry name" value="7TM GPCR SERPENTINE RECEPTOR CLASS X (SRX) DOMAIN-CONTAINING PROTEIN"/>
    <property type="match status" value="1"/>
</dbReference>
<evidence type="ECO:0000313" key="4">
    <source>
        <dbReference type="WBParaSite" id="jg2600"/>
    </source>
</evidence>